<sequence length="116" mass="13209">MLKSLFIIATILIAAVLASQQLEQDQRQHHKRQHVATHGGQLAEHNQQHSIQDAAKEHVKHGRINVPLAPHHSKTQRNGRRHKSSRSGKSSKGHQQKAHHHKKQAHKAHGHARRHH</sequence>
<evidence type="ECO:0000313" key="4">
    <source>
        <dbReference type="Proteomes" id="UP000008792"/>
    </source>
</evidence>
<dbReference type="Proteomes" id="UP000008792">
    <property type="component" value="Unassembled WGS sequence"/>
</dbReference>
<dbReference type="InParanoid" id="B4LNI0"/>
<proteinExistence type="predicted"/>
<protein>
    <submittedName>
        <fullName evidence="3">Uncharacterized protein</fullName>
    </submittedName>
</protein>
<name>B4LNI0_DROVI</name>
<accession>B4LNI0</accession>
<dbReference type="AlphaFoldDB" id="B4LNI0"/>
<evidence type="ECO:0000256" key="1">
    <source>
        <dbReference type="SAM" id="MobiDB-lite"/>
    </source>
</evidence>
<dbReference type="KEGG" id="dvi:6626907"/>
<feature type="compositionally biased region" description="Basic residues" evidence="1">
    <location>
        <begin position="71"/>
        <end position="116"/>
    </location>
</feature>
<dbReference type="OrthoDB" id="7869722at2759"/>
<dbReference type="HOGENOM" id="CLU_2099424_0_0_1"/>
<feature type="region of interest" description="Disordered" evidence="1">
    <location>
        <begin position="22"/>
        <end position="116"/>
    </location>
</feature>
<evidence type="ECO:0000256" key="2">
    <source>
        <dbReference type="SAM" id="SignalP"/>
    </source>
</evidence>
<dbReference type="EMBL" id="CH940648">
    <property type="protein sequence ID" value="EDW62160.1"/>
    <property type="molecule type" value="Genomic_DNA"/>
</dbReference>
<gene>
    <name evidence="3" type="primary">Dvir\GJ22441</name>
    <name evidence="3" type="ORF">Dvir_GJ22441</name>
</gene>
<feature type="signal peptide" evidence="2">
    <location>
        <begin position="1"/>
        <end position="18"/>
    </location>
</feature>
<dbReference type="OMA" id="HHTRNGH"/>
<keyword evidence="4" id="KW-1185">Reference proteome</keyword>
<keyword evidence="2" id="KW-0732">Signal</keyword>
<reference evidence="3 4" key="1">
    <citation type="journal article" date="2007" name="Nature">
        <title>Evolution of genes and genomes on the Drosophila phylogeny.</title>
        <authorList>
            <consortium name="Drosophila 12 Genomes Consortium"/>
            <person name="Clark A.G."/>
            <person name="Eisen M.B."/>
            <person name="Smith D.R."/>
            <person name="Bergman C.M."/>
            <person name="Oliver B."/>
            <person name="Markow T.A."/>
            <person name="Kaufman T.C."/>
            <person name="Kellis M."/>
            <person name="Gelbart W."/>
            <person name="Iyer V.N."/>
            <person name="Pollard D.A."/>
            <person name="Sackton T.B."/>
            <person name="Larracuente A.M."/>
            <person name="Singh N.D."/>
            <person name="Abad J.P."/>
            <person name="Abt D.N."/>
            <person name="Adryan B."/>
            <person name="Aguade M."/>
            <person name="Akashi H."/>
            <person name="Anderson W.W."/>
            <person name="Aquadro C.F."/>
            <person name="Ardell D.H."/>
            <person name="Arguello R."/>
            <person name="Artieri C.G."/>
            <person name="Barbash D.A."/>
            <person name="Barker D."/>
            <person name="Barsanti P."/>
            <person name="Batterham P."/>
            <person name="Batzoglou S."/>
            <person name="Begun D."/>
            <person name="Bhutkar A."/>
            <person name="Blanco E."/>
            <person name="Bosak S.A."/>
            <person name="Bradley R.K."/>
            <person name="Brand A.D."/>
            <person name="Brent M.R."/>
            <person name="Brooks A.N."/>
            <person name="Brown R.H."/>
            <person name="Butlin R.K."/>
            <person name="Caggese C."/>
            <person name="Calvi B.R."/>
            <person name="Bernardo de Carvalho A."/>
            <person name="Caspi A."/>
            <person name="Castrezana S."/>
            <person name="Celniker S.E."/>
            <person name="Chang J.L."/>
            <person name="Chapple C."/>
            <person name="Chatterji S."/>
            <person name="Chinwalla A."/>
            <person name="Civetta A."/>
            <person name="Clifton S.W."/>
            <person name="Comeron J.M."/>
            <person name="Costello J.C."/>
            <person name="Coyne J.A."/>
            <person name="Daub J."/>
            <person name="David R.G."/>
            <person name="Delcher A.L."/>
            <person name="Delehaunty K."/>
            <person name="Do C.B."/>
            <person name="Ebling H."/>
            <person name="Edwards K."/>
            <person name="Eickbush T."/>
            <person name="Evans J.D."/>
            <person name="Filipski A."/>
            <person name="Findeiss S."/>
            <person name="Freyhult E."/>
            <person name="Fulton L."/>
            <person name="Fulton R."/>
            <person name="Garcia A.C."/>
            <person name="Gardiner A."/>
            <person name="Garfield D.A."/>
            <person name="Garvin B.E."/>
            <person name="Gibson G."/>
            <person name="Gilbert D."/>
            <person name="Gnerre S."/>
            <person name="Godfrey J."/>
            <person name="Good R."/>
            <person name="Gotea V."/>
            <person name="Gravely B."/>
            <person name="Greenberg A.J."/>
            <person name="Griffiths-Jones S."/>
            <person name="Gross S."/>
            <person name="Guigo R."/>
            <person name="Gustafson E.A."/>
            <person name="Haerty W."/>
            <person name="Hahn M.W."/>
            <person name="Halligan D.L."/>
            <person name="Halpern A.L."/>
            <person name="Halter G.M."/>
            <person name="Han M.V."/>
            <person name="Heger A."/>
            <person name="Hillier L."/>
            <person name="Hinrichs A.S."/>
            <person name="Holmes I."/>
            <person name="Hoskins R.A."/>
            <person name="Hubisz M.J."/>
            <person name="Hultmark D."/>
            <person name="Huntley M.A."/>
            <person name="Jaffe D.B."/>
            <person name="Jagadeeshan S."/>
            <person name="Jeck W.R."/>
            <person name="Johnson J."/>
            <person name="Jones C.D."/>
            <person name="Jordan W.C."/>
            <person name="Karpen G.H."/>
            <person name="Kataoka E."/>
            <person name="Keightley P.D."/>
            <person name="Kheradpour P."/>
            <person name="Kirkness E.F."/>
            <person name="Koerich L.B."/>
            <person name="Kristiansen K."/>
            <person name="Kudrna D."/>
            <person name="Kulathinal R.J."/>
            <person name="Kumar S."/>
            <person name="Kwok R."/>
            <person name="Lander E."/>
            <person name="Langley C.H."/>
            <person name="Lapoint R."/>
            <person name="Lazzaro B.P."/>
            <person name="Lee S.J."/>
            <person name="Levesque L."/>
            <person name="Li R."/>
            <person name="Lin C.F."/>
            <person name="Lin M.F."/>
            <person name="Lindblad-Toh K."/>
            <person name="Llopart A."/>
            <person name="Long M."/>
            <person name="Low L."/>
            <person name="Lozovsky E."/>
            <person name="Lu J."/>
            <person name="Luo M."/>
            <person name="Machado C.A."/>
            <person name="Makalowski W."/>
            <person name="Marzo M."/>
            <person name="Matsuda M."/>
            <person name="Matzkin L."/>
            <person name="McAllister B."/>
            <person name="McBride C.S."/>
            <person name="McKernan B."/>
            <person name="McKernan K."/>
            <person name="Mendez-Lago M."/>
            <person name="Minx P."/>
            <person name="Mollenhauer M.U."/>
            <person name="Montooth K."/>
            <person name="Mount S.M."/>
            <person name="Mu X."/>
            <person name="Myers E."/>
            <person name="Negre B."/>
            <person name="Newfeld S."/>
            <person name="Nielsen R."/>
            <person name="Noor M.A."/>
            <person name="O'Grady P."/>
            <person name="Pachter L."/>
            <person name="Papaceit M."/>
            <person name="Parisi M.J."/>
            <person name="Parisi M."/>
            <person name="Parts L."/>
            <person name="Pedersen J.S."/>
            <person name="Pesole G."/>
            <person name="Phillippy A.M."/>
            <person name="Ponting C.P."/>
            <person name="Pop M."/>
            <person name="Porcelli D."/>
            <person name="Powell J.R."/>
            <person name="Prohaska S."/>
            <person name="Pruitt K."/>
            <person name="Puig M."/>
            <person name="Quesneville H."/>
            <person name="Ram K.R."/>
            <person name="Rand D."/>
            <person name="Rasmussen M.D."/>
            <person name="Reed L.K."/>
            <person name="Reenan R."/>
            <person name="Reily A."/>
            <person name="Remington K.A."/>
            <person name="Rieger T.T."/>
            <person name="Ritchie M.G."/>
            <person name="Robin C."/>
            <person name="Rogers Y.H."/>
            <person name="Rohde C."/>
            <person name="Rozas J."/>
            <person name="Rubenfield M.J."/>
            <person name="Ruiz A."/>
            <person name="Russo S."/>
            <person name="Salzberg S.L."/>
            <person name="Sanchez-Gracia A."/>
            <person name="Saranga D.J."/>
            <person name="Sato H."/>
            <person name="Schaeffer S.W."/>
            <person name="Schatz M.C."/>
            <person name="Schlenke T."/>
            <person name="Schwartz R."/>
            <person name="Segarra C."/>
            <person name="Singh R.S."/>
            <person name="Sirot L."/>
            <person name="Sirota M."/>
            <person name="Sisneros N.B."/>
            <person name="Smith C.D."/>
            <person name="Smith T.F."/>
            <person name="Spieth J."/>
            <person name="Stage D.E."/>
            <person name="Stark A."/>
            <person name="Stephan W."/>
            <person name="Strausberg R.L."/>
            <person name="Strempel S."/>
            <person name="Sturgill D."/>
            <person name="Sutton G."/>
            <person name="Sutton G.G."/>
            <person name="Tao W."/>
            <person name="Teichmann S."/>
            <person name="Tobari Y.N."/>
            <person name="Tomimura Y."/>
            <person name="Tsolas J.M."/>
            <person name="Valente V.L."/>
            <person name="Venter E."/>
            <person name="Venter J.C."/>
            <person name="Vicario S."/>
            <person name="Vieira F.G."/>
            <person name="Vilella A.J."/>
            <person name="Villasante A."/>
            <person name="Walenz B."/>
            <person name="Wang J."/>
            <person name="Wasserman M."/>
            <person name="Watts T."/>
            <person name="Wilson D."/>
            <person name="Wilson R.K."/>
            <person name="Wing R.A."/>
            <person name="Wolfner M.F."/>
            <person name="Wong A."/>
            <person name="Wong G.K."/>
            <person name="Wu C.I."/>
            <person name="Wu G."/>
            <person name="Yamamoto D."/>
            <person name="Yang H.P."/>
            <person name="Yang S.P."/>
            <person name="Yorke J.A."/>
            <person name="Yoshida K."/>
            <person name="Zdobnov E."/>
            <person name="Zhang P."/>
            <person name="Zhang Y."/>
            <person name="Zimin A.V."/>
            <person name="Baldwin J."/>
            <person name="Abdouelleil A."/>
            <person name="Abdulkadir J."/>
            <person name="Abebe A."/>
            <person name="Abera B."/>
            <person name="Abreu J."/>
            <person name="Acer S.C."/>
            <person name="Aftuck L."/>
            <person name="Alexander A."/>
            <person name="An P."/>
            <person name="Anderson E."/>
            <person name="Anderson S."/>
            <person name="Arachi H."/>
            <person name="Azer M."/>
            <person name="Bachantsang P."/>
            <person name="Barry A."/>
            <person name="Bayul T."/>
            <person name="Berlin A."/>
            <person name="Bessette D."/>
            <person name="Bloom T."/>
            <person name="Blye J."/>
            <person name="Boguslavskiy L."/>
            <person name="Bonnet C."/>
            <person name="Boukhgalter B."/>
            <person name="Bourzgui I."/>
            <person name="Brown A."/>
            <person name="Cahill P."/>
            <person name="Channer S."/>
            <person name="Cheshatsang Y."/>
            <person name="Chuda L."/>
            <person name="Citroen M."/>
            <person name="Collymore A."/>
            <person name="Cooke P."/>
            <person name="Costello M."/>
            <person name="D'Aco K."/>
            <person name="Daza R."/>
            <person name="De Haan G."/>
            <person name="DeGray S."/>
            <person name="DeMaso C."/>
            <person name="Dhargay N."/>
            <person name="Dooley K."/>
            <person name="Dooley E."/>
            <person name="Doricent M."/>
            <person name="Dorje P."/>
            <person name="Dorjee K."/>
            <person name="Dupes A."/>
            <person name="Elong R."/>
            <person name="Falk J."/>
            <person name="Farina A."/>
            <person name="Faro S."/>
            <person name="Ferguson D."/>
            <person name="Fisher S."/>
            <person name="Foley C.D."/>
            <person name="Franke A."/>
            <person name="Friedrich D."/>
            <person name="Gadbois L."/>
            <person name="Gearin G."/>
            <person name="Gearin C.R."/>
            <person name="Giannoukos G."/>
            <person name="Goode T."/>
            <person name="Graham J."/>
            <person name="Grandbois E."/>
            <person name="Grewal S."/>
            <person name="Gyaltsen K."/>
            <person name="Hafez N."/>
            <person name="Hagos B."/>
            <person name="Hall J."/>
            <person name="Henson C."/>
            <person name="Hollinger A."/>
            <person name="Honan T."/>
            <person name="Huard M.D."/>
            <person name="Hughes L."/>
            <person name="Hurhula B."/>
            <person name="Husby M.E."/>
            <person name="Kamat A."/>
            <person name="Kanga B."/>
            <person name="Kashin S."/>
            <person name="Khazanovich D."/>
            <person name="Kisner P."/>
            <person name="Lance K."/>
            <person name="Lara M."/>
            <person name="Lee W."/>
            <person name="Lennon N."/>
            <person name="Letendre F."/>
            <person name="LeVine R."/>
            <person name="Lipovsky A."/>
            <person name="Liu X."/>
            <person name="Liu J."/>
            <person name="Liu S."/>
            <person name="Lokyitsang T."/>
            <person name="Lokyitsang Y."/>
            <person name="Lubonja R."/>
            <person name="Lui A."/>
            <person name="MacDonald P."/>
            <person name="Magnisalis V."/>
            <person name="Maru K."/>
            <person name="Matthews C."/>
            <person name="McCusker W."/>
            <person name="McDonough S."/>
            <person name="Mehta T."/>
            <person name="Meldrim J."/>
            <person name="Meneus L."/>
            <person name="Mihai O."/>
            <person name="Mihalev A."/>
            <person name="Mihova T."/>
            <person name="Mittelman R."/>
            <person name="Mlenga V."/>
            <person name="Montmayeur A."/>
            <person name="Mulrain L."/>
            <person name="Navidi A."/>
            <person name="Naylor J."/>
            <person name="Negash T."/>
            <person name="Nguyen T."/>
            <person name="Nguyen N."/>
            <person name="Nicol R."/>
            <person name="Norbu C."/>
            <person name="Norbu N."/>
            <person name="Novod N."/>
            <person name="O'Neill B."/>
            <person name="Osman S."/>
            <person name="Markiewicz E."/>
            <person name="Oyono O.L."/>
            <person name="Patti C."/>
            <person name="Phunkhang P."/>
            <person name="Pierre F."/>
            <person name="Priest M."/>
            <person name="Raghuraman S."/>
            <person name="Rege F."/>
            <person name="Reyes R."/>
            <person name="Rise C."/>
            <person name="Rogov P."/>
            <person name="Ross K."/>
            <person name="Ryan E."/>
            <person name="Settipalli S."/>
            <person name="Shea T."/>
            <person name="Sherpa N."/>
            <person name="Shi L."/>
            <person name="Shih D."/>
            <person name="Sparrow T."/>
            <person name="Spaulding J."/>
            <person name="Stalker J."/>
            <person name="Stange-Thomann N."/>
            <person name="Stavropoulos S."/>
            <person name="Stone C."/>
            <person name="Strader C."/>
            <person name="Tesfaye S."/>
            <person name="Thomson T."/>
            <person name="Thoulutsang Y."/>
            <person name="Thoulutsang D."/>
            <person name="Topham K."/>
            <person name="Topping I."/>
            <person name="Tsamla T."/>
            <person name="Vassiliev H."/>
            <person name="Vo A."/>
            <person name="Wangchuk T."/>
            <person name="Wangdi T."/>
            <person name="Weiand M."/>
            <person name="Wilkinson J."/>
            <person name="Wilson A."/>
            <person name="Yadav S."/>
            <person name="Young G."/>
            <person name="Yu Q."/>
            <person name="Zembek L."/>
            <person name="Zhong D."/>
            <person name="Zimmer A."/>
            <person name="Zwirko Z."/>
            <person name="Jaffe D.B."/>
            <person name="Alvarez P."/>
            <person name="Brockman W."/>
            <person name="Butler J."/>
            <person name="Chin C."/>
            <person name="Gnerre S."/>
            <person name="Grabherr M."/>
            <person name="Kleber M."/>
            <person name="Mauceli E."/>
            <person name="MacCallum I."/>
        </authorList>
    </citation>
    <scope>NUCLEOTIDE SEQUENCE [LARGE SCALE GENOMIC DNA]</scope>
    <source>
        <strain evidence="4">Tucson 15010-1051.87</strain>
    </source>
</reference>
<dbReference type="eggNOG" id="ENOG502TEC6">
    <property type="taxonomic scope" value="Eukaryota"/>
</dbReference>
<feature type="chain" id="PRO_5002813725" evidence="2">
    <location>
        <begin position="19"/>
        <end position="116"/>
    </location>
</feature>
<organism evidence="3 4">
    <name type="scientific">Drosophila virilis</name>
    <name type="common">Fruit fly</name>
    <dbReference type="NCBI Taxonomy" id="7244"/>
    <lineage>
        <taxon>Eukaryota</taxon>
        <taxon>Metazoa</taxon>
        <taxon>Ecdysozoa</taxon>
        <taxon>Arthropoda</taxon>
        <taxon>Hexapoda</taxon>
        <taxon>Insecta</taxon>
        <taxon>Pterygota</taxon>
        <taxon>Neoptera</taxon>
        <taxon>Endopterygota</taxon>
        <taxon>Diptera</taxon>
        <taxon>Brachycera</taxon>
        <taxon>Muscomorpha</taxon>
        <taxon>Ephydroidea</taxon>
        <taxon>Drosophilidae</taxon>
        <taxon>Drosophila</taxon>
    </lineage>
</organism>
<evidence type="ECO:0000313" key="3">
    <source>
        <dbReference type="EMBL" id="EDW62160.1"/>
    </source>
</evidence>